<dbReference type="AlphaFoldDB" id="A0A0F3IIP0"/>
<evidence type="ECO:0000313" key="2">
    <source>
        <dbReference type="Proteomes" id="UP000033684"/>
    </source>
</evidence>
<proteinExistence type="predicted"/>
<accession>A0A0F3IIP0</accession>
<gene>
    <name evidence="1" type="ORF">VZ94_18665</name>
</gene>
<dbReference type="Proteomes" id="UP000033684">
    <property type="component" value="Unassembled WGS sequence"/>
</dbReference>
<sequence length="122" mass="14041">MSIIPEVVYFDEKLFSFKVNETDLNGVQTKIPVVIYRQSFATALGKIKDRAETFMLTLEFAHKLQLLTKQQFSTDNDYAKKIEDTYKKGLHKEIGLLGLRSLVRQEAGIVKFVLPYTRCSSF</sequence>
<organism evidence="1 2">
    <name type="scientific">Methylocucumis oryzae</name>
    <dbReference type="NCBI Taxonomy" id="1632867"/>
    <lineage>
        <taxon>Bacteria</taxon>
        <taxon>Pseudomonadati</taxon>
        <taxon>Pseudomonadota</taxon>
        <taxon>Gammaproteobacteria</taxon>
        <taxon>Methylococcales</taxon>
        <taxon>Methylococcaceae</taxon>
        <taxon>Methylocucumis</taxon>
    </lineage>
</organism>
<dbReference type="PATRIC" id="fig|1632867.3.peg.2880"/>
<keyword evidence="2" id="KW-1185">Reference proteome</keyword>
<comment type="caution">
    <text evidence="1">The sequence shown here is derived from an EMBL/GenBank/DDBJ whole genome shotgun (WGS) entry which is preliminary data.</text>
</comment>
<dbReference type="EMBL" id="LAJX01000240">
    <property type="protein sequence ID" value="KJV05369.1"/>
    <property type="molecule type" value="Genomic_DNA"/>
</dbReference>
<reference evidence="1 2" key="2">
    <citation type="journal article" date="2016" name="Microb. Ecol.">
        <title>Genome Characteristics of a Novel Type I Methanotroph (Sn10-6) Isolated from a Flooded Indian Rice Field.</title>
        <authorList>
            <person name="Rahalkar M.C."/>
            <person name="Pandit P.S."/>
            <person name="Dhakephalkar P.K."/>
            <person name="Pore S."/>
            <person name="Arora P."/>
            <person name="Kapse N."/>
        </authorList>
    </citation>
    <scope>NUCLEOTIDE SEQUENCE [LARGE SCALE GENOMIC DNA]</scope>
    <source>
        <strain evidence="1 2">Sn10-6</strain>
    </source>
</reference>
<reference evidence="2" key="1">
    <citation type="submission" date="2015-03" db="EMBL/GenBank/DDBJ databases">
        <title>Draft genome sequence of a novel methanotroph (Sn10-6) isolated from flooded ricefield rhizosphere in India.</title>
        <authorList>
            <person name="Pandit P.S."/>
            <person name="Pore S.D."/>
            <person name="Arora P."/>
            <person name="Kapse N.G."/>
            <person name="Dhakephalkar P.K."/>
            <person name="Rahalkar M.C."/>
        </authorList>
    </citation>
    <scope>NUCLEOTIDE SEQUENCE [LARGE SCALE GENOMIC DNA]</scope>
    <source>
        <strain evidence="2">Sn10-6</strain>
    </source>
</reference>
<evidence type="ECO:0000313" key="1">
    <source>
        <dbReference type="EMBL" id="KJV05369.1"/>
    </source>
</evidence>
<protein>
    <submittedName>
        <fullName evidence="1">Uncharacterized protein</fullName>
    </submittedName>
</protein>
<name>A0A0F3IIP0_9GAMM</name>